<accession>A0A9W9CGH0</accession>
<proteinExistence type="predicted"/>
<evidence type="ECO:0000313" key="1">
    <source>
        <dbReference type="EMBL" id="KAJ4362263.1"/>
    </source>
</evidence>
<protein>
    <submittedName>
        <fullName evidence="1">Uncharacterized protein</fullName>
    </submittedName>
</protein>
<dbReference type="Proteomes" id="UP001140560">
    <property type="component" value="Unassembled WGS sequence"/>
</dbReference>
<evidence type="ECO:0000313" key="2">
    <source>
        <dbReference type="Proteomes" id="UP001140560"/>
    </source>
</evidence>
<gene>
    <name evidence="1" type="ORF">N0V83_010356</name>
</gene>
<sequence>MNAQEALRKAKERKSEFFYSVFGDGAIDDAVNECTNNEANWHRSADDAWTIQLSSELIRIADGMRANYISIREERKVDSACWIVARTLQYHVTTNTEYTGRDDALRHVFKLIHTVNKTIDSDSDVIRLKANIENRVTEKLGDAKAKELHKEKTYLSLPEDVDF</sequence>
<dbReference type="EMBL" id="JAPEUY010000021">
    <property type="protein sequence ID" value="KAJ4362263.1"/>
    <property type="molecule type" value="Genomic_DNA"/>
</dbReference>
<reference evidence="1" key="1">
    <citation type="submission" date="2022-10" db="EMBL/GenBank/DDBJ databases">
        <title>Tapping the CABI collections for fungal endophytes: first genome assemblies for Collariella, Neodidymelliopsis, Ascochyta clinopodiicola, Didymella pomorum, Didymosphaeria variabile, Neocosmospora piperis and Neocucurbitaria cava.</title>
        <authorList>
            <person name="Hill R."/>
        </authorList>
    </citation>
    <scope>NUCLEOTIDE SEQUENCE</scope>
    <source>
        <strain evidence="1">IMI 356814</strain>
    </source>
</reference>
<comment type="caution">
    <text evidence="1">The sequence shown here is derived from an EMBL/GenBank/DDBJ whole genome shotgun (WGS) entry which is preliminary data.</text>
</comment>
<organism evidence="1 2">
    <name type="scientific">Neocucurbitaria cava</name>
    <dbReference type="NCBI Taxonomy" id="798079"/>
    <lineage>
        <taxon>Eukaryota</taxon>
        <taxon>Fungi</taxon>
        <taxon>Dikarya</taxon>
        <taxon>Ascomycota</taxon>
        <taxon>Pezizomycotina</taxon>
        <taxon>Dothideomycetes</taxon>
        <taxon>Pleosporomycetidae</taxon>
        <taxon>Pleosporales</taxon>
        <taxon>Pleosporineae</taxon>
        <taxon>Cucurbitariaceae</taxon>
        <taxon>Neocucurbitaria</taxon>
    </lineage>
</organism>
<name>A0A9W9CGH0_9PLEO</name>
<dbReference type="AlphaFoldDB" id="A0A9W9CGH0"/>
<keyword evidence="2" id="KW-1185">Reference proteome</keyword>
<dbReference type="OrthoDB" id="3789331at2759"/>